<gene>
    <name evidence="3" type="ORF">CEP54_000195</name>
</gene>
<feature type="transmembrane region" description="Helical" evidence="2">
    <location>
        <begin position="213"/>
        <end position="232"/>
    </location>
</feature>
<keyword evidence="2" id="KW-0812">Transmembrane</keyword>
<sequence length="238" mass="26766">MACAGQQGRHKESDSIFNDTNDLPPEDDRTNDTKAYCVIMRSDLSGKALPTCTERPQNTSIHHEKMSTQPEKRIGTSIVPRLREKLGNTRCPDPEGGVEEHDPHPHHHEEKRPFEDHRNRTPWDWLRVLLELILWCISIASCWMMERLARPGMNPPVSRFVLAIGSYAVTTGTVFFLHSDSPFIDIGMVCSGILGMAFGQIMQWSVEETLFRLLPGLILSSMALSGTAAYVTTELMFG</sequence>
<feature type="compositionally biased region" description="Basic and acidic residues" evidence="1">
    <location>
        <begin position="98"/>
        <end position="114"/>
    </location>
</feature>
<feature type="transmembrane region" description="Helical" evidence="2">
    <location>
        <begin position="157"/>
        <end position="177"/>
    </location>
</feature>
<keyword evidence="2" id="KW-0472">Membrane</keyword>
<proteinExistence type="predicted"/>
<evidence type="ECO:0000256" key="1">
    <source>
        <dbReference type="SAM" id="MobiDB-lite"/>
    </source>
</evidence>
<evidence type="ECO:0000313" key="4">
    <source>
        <dbReference type="Proteomes" id="UP000288168"/>
    </source>
</evidence>
<evidence type="ECO:0000256" key="2">
    <source>
        <dbReference type="SAM" id="Phobius"/>
    </source>
</evidence>
<dbReference type="AlphaFoldDB" id="A0A428R821"/>
<feature type="compositionally biased region" description="Basic and acidic residues" evidence="1">
    <location>
        <begin position="61"/>
        <end position="72"/>
    </location>
</feature>
<dbReference type="EMBL" id="NKCI01000001">
    <property type="protein sequence ID" value="RSL73692.1"/>
    <property type="molecule type" value="Genomic_DNA"/>
</dbReference>
<dbReference type="Proteomes" id="UP000288168">
    <property type="component" value="Unassembled WGS sequence"/>
</dbReference>
<organism evidence="3 4">
    <name type="scientific">Fusarium duplospermum</name>
    <dbReference type="NCBI Taxonomy" id="1325734"/>
    <lineage>
        <taxon>Eukaryota</taxon>
        <taxon>Fungi</taxon>
        <taxon>Dikarya</taxon>
        <taxon>Ascomycota</taxon>
        <taxon>Pezizomycotina</taxon>
        <taxon>Sordariomycetes</taxon>
        <taxon>Hypocreomycetidae</taxon>
        <taxon>Hypocreales</taxon>
        <taxon>Nectriaceae</taxon>
        <taxon>Fusarium</taxon>
        <taxon>Fusarium solani species complex</taxon>
    </lineage>
</organism>
<feature type="region of interest" description="Disordered" evidence="1">
    <location>
        <begin position="1"/>
        <end position="31"/>
    </location>
</feature>
<dbReference type="OrthoDB" id="5090068at2759"/>
<protein>
    <submittedName>
        <fullName evidence="3">Uncharacterized protein</fullName>
    </submittedName>
</protein>
<accession>A0A428R821</accession>
<feature type="region of interest" description="Disordered" evidence="1">
    <location>
        <begin position="86"/>
        <end position="114"/>
    </location>
</feature>
<evidence type="ECO:0000313" key="3">
    <source>
        <dbReference type="EMBL" id="RSL73692.1"/>
    </source>
</evidence>
<keyword evidence="2" id="KW-1133">Transmembrane helix</keyword>
<feature type="transmembrane region" description="Helical" evidence="2">
    <location>
        <begin position="183"/>
        <end position="201"/>
    </location>
</feature>
<name>A0A428R821_9HYPO</name>
<comment type="caution">
    <text evidence="3">The sequence shown here is derived from an EMBL/GenBank/DDBJ whole genome shotgun (WGS) entry which is preliminary data.</text>
</comment>
<feature type="region of interest" description="Disordered" evidence="1">
    <location>
        <begin position="48"/>
        <end position="72"/>
    </location>
</feature>
<keyword evidence="4" id="KW-1185">Reference proteome</keyword>
<feature type="transmembrane region" description="Helical" evidence="2">
    <location>
        <begin position="125"/>
        <end position="145"/>
    </location>
</feature>
<reference evidence="3 4" key="1">
    <citation type="submission" date="2017-06" db="EMBL/GenBank/DDBJ databases">
        <title>Comparative genomic analysis of Ambrosia Fusariam Clade fungi.</title>
        <authorList>
            <person name="Stajich J.E."/>
            <person name="Carrillo J."/>
            <person name="Kijimoto T."/>
            <person name="Eskalen A."/>
            <person name="O'Donnell K."/>
            <person name="Kasson M."/>
        </authorList>
    </citation>
    <scope>NUCLEOTIDE SEQUENCE [LARGE SCALE GENOMIC DNA]</scope>
    <source>
        <strain evidence="3 4">NRRL62584</strain>
    </source>
</reference>